<organism evidence="2 3">
    <name type="scientific">Brassica napus</name>
    <name type="common">Rape</name>
    <dbReference type="NCBI Taxonomy" id="3708"/>
    <lineage>
        <taxon>Eukaryota</taxon>
        <taxon>Viridiplantae</taxon>
        <taxon>Streptophyta</taxon>
        <taxon>Embryophyta</taxon>
        <taxon>Tracheophyta</taxon>
        <taxon>Spermatophyta</taxon>
        <taxon>Magnoliopsida</taxon>
        <taxon>eudicotyledons</taxon>
        <taxon>Gunneridae</taxon>
        <taxon>Pentapetalae</taxon>
        <taxon>rosids</taxon>
        <taxon>malvids</taxon>
        <taxon>Brassicales</taxon>
        <taxon>Brassicaceae</taxon>
        <taxon>Brassiceae</taxon>
        <taxon>Brassica</taxon>
    </lineage>
</organism>
<name>A0A078G555_BRANA</name>
<reference evidence="1" key="3">
    <citation type="submission" date="2021-01" db="EMBL/GenBank/DDBJ databases">
        <authorList>
            <consortium name="Genoscope - CEA"/>
            <person name="William W."/>
        </authorList>
    </citation>
    <scope>NUCLEOTIDE SEQUENCE</scope>
</reference>
<proteinExistence type="predicted"/>
<protein>
    <submittedName>
        <fullName evidence="1">(rape) hypothetical protein</fullName>
    </submittedName>
    <submittedName>
        <fullName evidence="2">BnaC07g12080D protein</fullName>
    </submittedName>
</protein>
<dbReference type="EMBL" id="LK032109">
    <property type="protein sequence ID" value="CDY20541.1"/>
    <property type="molecule type" value="Genomic_DNA"/>
</dbReference>
<sequence length="73" mass="8564">MNRDEAVRAGSWWRRRRGLVLVQNHNSLGDTCSIDTNNVTIFAHYSKPLFHFFESLKPTEKMPTFFLSINYNS</sequence>
<evidence type="ECO:0000313" key="1">
    <source>
        <dbReference type="EMBL" id="CAF1975036.1"/>
    </source>
</evidence>
<evidence type="ECO:0000313" key="3">
    <source>
        <dbReference type="Proteomes" id="UP000028999"/>
    </source>
</evidence>
<dbReference type="EMBL" id="HG994371">
    <property type="protein sequence ID" value="CAF1975036.1"/>
    <property type="molecule type" value="Genomic_DNA"/>
</dbReference>
<gene>
    <name evidence="2" type="primary">BnaC07g12080D</name>
    <name evidence="1" type="ORF">DARMORV10_C07P19010.1</name>
    <name evidence="2" type="ORF">GSBRNA2T00012665001</name>
</gene>
<evidence type="ECO:0000313" key="2">
    <source>
        <dbReference type="EMBL" id="CDY20541.1"/>
    </source>
</evidence>
<dbReference type="PaxDb" id="3708-A0A078G555"/>
<keyword evidence="3" id="KW-1185">Reference proteome</keyword>
<dbReference type="Proteomes" id="UP000028999">
    <property type="component" value="Unassembled WGS sequence"/>
</dbReference>
<reference evidence="2" key="2">
    <citation type="submission" date="2014-06" db="EMBL/GenBank/DDBJ databases">
        <authorList>
            <person name="Genoscope - CEA"/>
        </authorList>
    </citation>
    <scope>NUCLEOTIDE SEQUENCE</scope>
</reference>
<dbReference type="AlphaFoldDB" id="A0A078G555"/>
<dbReference type="Proteomes" id="UP001295469">
    <property type="component" value="Chromosome C07"/>
</dbReference>
<dbReference type="Gramene" id="CDY20541">
    <property type="protein sequence ID" value="CDY20541"/>
    <property type="gene ID" value="GSBRNA2T00012665001"/>
</dbReference>
<accession>A0A078G555</accession>
<reference evidence="2 3" key="1">
    <citation type="journal article" date="2014" name="Science">
        <title>Plant genetics. Early allopolyploid evolution in the post-Neolithic Brassica napus oilseed genome.</title>
        <authorList>
            <person name="Chalhoub B."/>
            <person name="Denoeud F."/>
            <person name="Liu S."/>
            <person name="Parkin I.A."/>
            <person name="Tang H."/>
            <person name="Wang X."/>
            <person name="Chiquet J."/>
            <person name="Belcram H."/>
            <person name="Tong C."/>
            <person name="Samans B."/>
            <person name="Correa M."/>
            <person name="Da Silva C."/>
            <person name="Just J."/>
            <person name="Falentin C."/>
            <person name="Koh C.S."/>
            <person name="Le Clainche I."/>
            <person name="Bernard M."/>
            <person name="Bento P."/>
            <person name="Noel B."/>
            <person name="Labadie K."/>
            <person name="Alberti A."/>
            <person name="Charles M."/>
            <person name="Arnaud D."/>
            <person name="Guo H."/>
            <person name="Daviaud C."/>
            <person name="Alamery S."/>
            <person name="Jabbari K."/>
            <person name="Zhao M."/>
            <person name="Edger P.P."/>
            <person name="Chelaifa H."/>
            <person name="Tack D."/>
            <person name="Lassalle G."/>
            <person name="Mestiri I."/>
            <person name="Schnel N."/>
            <person name="Le Paslier M.C."/>
            <person name="Fan G."/>
            <person name="Renault V."/>
            <person name="Bayer P.E."/>
            <person name="Golicz A.A."/>
            <person name="Manoli S."/>
            <person name="Lee T.H."/>
            <person name="Thi V.H."/>
            <person name="Chalabi S."/>
            <person name="Hu Q."/>
            <person name="Fan C."/>
            <person name="Tollenaere R."/>
            <person name="Lu Y."/>
            <person name="Battail C."/>
            <person name="Shen J."/>
            <person name="Sidebottom C.H."/>
            <person name="Wang X."/>
            <person name="Canaguier A."/>
            <person name="Chauveau A."/>
            <person name="Berard A."/>
            <person name="Deniot G."/>
            <person name="Guan M."/>
            <person name="Liu Z."/>
            <person name="Sun F."/>
            <person name="Lim Y.P."/>
            <person name="Lyons E."/>
            <person name="Town C.D."/>
            <person name="Bancroft I."/>
            <person name="Wang X."/>
            <person name="Meng J."/>
            <person name="Ma J."/>
            <person name="Pires J.C."/>
            <person name="King G.J."/>
            <person name="Brunel D."/>
            <person name="Delourme R."/>
            <person name="Renard M."/>
            <person name="Aury J.M."/>
            <person name="Adams K.L."/>
            <person name="Batley J."/>
            <person name="Snowdon R.J."/>
            <person name="Tost J."/>
            <person name="Edwards D."/>
            <person name="Zhou Y."/>
            <person name="Hua W."/>
            <person name="Sharpe A.G."/>
            <person name="Paterson A.H."/>
            <person name="Guan C."/>
            <person name="Wincker P."/>
        </authorList>
    </citation>
    <scope>NUCLEOTIDE SEQUENCE [LARGE SCALE GENOMIC DNA]</scope>
    <source>
        <strain evidence="3">cv. Darmor-bzh</strain>
    </source>
</reference>